<feature type="transmembrane region" description="Helical" evidence="2">
    <location>
        <begin position="230"/>
        <end position="252"/>
    </location>
</feature>
<reference evidence="4" key="1">
    <citation type="journal article" date="2014" name="Int. J. Syst. Evol. Microbiol.">
        <title>Complete genome sequence of Corynebacterium casei LMG S-19264T (=DSM 44701T), isolated from a smear-ripened cheese.</title>
        <authorList>
            <consortium name="US DOE Joint Genome Institute (JGI-PGF)"/>
            <person name="Walter F."/>
            <person name="Albersmeier A."/>
            <person name="Kalinowski J."/>
            <person name="Ruckert C."/>
        </authorList>
    </citation>
    <scope>NUCLEOTIDE SEQUENCE</scope>
    <source>
        <strain evidence="4">JCM 4125</strain>
    </source>
</reference>
<keyword evidence="2" id="KW-0472">Membrane</keyword>
<dbReference type="InterPro" id="IPR036366">
    <property type="entry name" value="PGBDSf"/>
</dbReference>
<feature type="region of interest" description="Disordered" evidence="1">
    <location>
        <begin position="258"/>
        <end position="312"/>
    </location>
</feature>
<gene>
    <name evidence="4" type="ORF">GCM10010226_67740</name>
</gene>
<keyword evidence="2" id="KW-1133">Transmembrane helix</keyword>
<feature type="region of interest" description="Disordered" evidence="1">
    <location>
        <begin position="1"/>
        <end position="23"/>
    </location>
</feature>
<feature type="compositionally biased region" description="Basic residues" evidence="1">
    <location>
        <begin position="212"/>
        <end position="225"/>
    </location>
</feature>
<sequence>MDRNDASPERTPDSSPDITREIRDSFQAVLDALDAARADLLREEQQEHAEGSSRPQGRKSPSTGDARGPRPTPSPSTTSASSASRRALPVRRVLSGTQPERSGPHRPTAAEPPPTGGPHQAATPQAVVVETPGLPNGLEAVPPPSAGRPPTAGGPAPEPVAPTLAFPTPAPGRDGGRSWSPGPGTAWSDVVPCPGVPLATEPSKESEPSVRARGRKTSGGRRRTAGLRNLQVTGILGLGAATGLVLASWLLIDHGADTSSSSPGHLESPLPVTPAPKDPSPRTPGQMNGSRPGTPDPPLPEIPGTGVLRQGDSGHGVYELQVRLQQIPDIYDRGPIDGLYDTGVRAAVTRFQNRYGVRGDESGVYGDNTRLALMRRTT</sequence>
<keyword evidence="2" id="KW-0812">Transmembrane</keyword>
<protein>
    <recommendedName>
        <fullName evidence="3">Peptidoglycan binding-like domain-containing protein</fullName>
    </recommendedName>
</protein>
<evidence type="ECO:0000256" key="2">
    <source>
        <dbReference type="SAM" id="Phobius"/>
    </source>
</evidence>
<evidence type="ECO:0000313" key="5">
    <source>
        <dbReference type="Proteomes" id="UP000646776"/>
    </source>
</evidence>
<dbReference type="AlphaFoldDB" id="A0A918LYZ5"/>
<dbReference type="InterPro" id="IPR036365">
    <property type="entry name" value="PGBD-like_sf"/>
</dbReference>
<evidence type="ECO:0000313" key="4">
    <source>
        <dbReference type="EMBL" id="GGT79834.1"/>
    </source>
</evidence>
<feature type="compositionally biased region" description="Pro residues" evidence="1">
    <location>
        <begin position="271"/>
        <end position="282"/>
    </location>
</feature>
<dbReference type="Pfam" id="PF01471">
    <property type="entry name" value="PG_binding_1"/>
    <property type="match status" value="1"/>
</dbReference>
<feature type="compositionally biased region" description="Basic and acidic residues" evidence="1">
    <location>
        <begin position="37"/>
        <end position="51"/>
    </location>
</feature>
<dbReference type="SUPFAM" id="SSF47090">
    <property type="entry name" value="PGBD-like"/>
    <property type="match status" value="1"/>
</dbReference>
<accession>A0A918LYZ5</accession>
<feature type="compositionally biased region" description="Polar residues" evidence="1">
    <location>
        <begin position="53"/>
        <end position="63"/>
    </location>
</feature>
<comment type="caution">
    <text evidence="4">The sequence shown here is derived from an EMBL/GenBank/DDBJ whole genome shotgun (WGS) entry which is preliminary data.</text>
</comment>
<organism evidence="4 5">
    <name type="scientific">Streptomyces phaeofaciens</name>
    <dbReference type="NCBI Taxonomy" id="68254"/>
    <lineage>
        <taxon>Bacteria</taxon>
        <taxon>Bacillati</taxon>
        <taxon>Actinomycetota</taxon>
        <taxon>Actinomycetes</taxon>
        <taxon>Kitasatosporales</taxon>
        <taxon>Streptomycetaceae</taxon>
        <taxon>Streptomyces</taxon>
    </lineage>
</organism>
<proteinExistence type="predicted"/>
<reference evidence="4" key="2">
    <citation type="submission" date="2020-09" db="EMBL/GenBank/DDBJ databases">
        <authorList>
            <person name="Sun Q."/>
            <person name="Ohkuma M."/>
        </authorList>
    </citation>
    <scope>NUCLEOTIDE SEQUENCE</scope>
    <source>
        <strain evidence="4">JCM 4125</strain>
    </source>
</reference>
<evidence type="ECO:0000259" key="3">
    <source>
        <dbReference type="Pfam" id="PF01471"/>
    </source>
</evidence>
<dbReference type="InterPro" id="IPR002477">
    <property type="entry name" value="Peptidoglycan-bd-like"/>
</dbReference>
<dbReference type="EMBL" id="BMSA01000025">
    <property type="protein sequence ID" value="GGT79834.1"/>
    <property type="molecule type" value="Genomic_DNA"/>
</dbReference>
<evidence type="ECO:0000256" key="1">
    <source>
        <dbReference type="SAM" id="MobiDB-lite"/>
    </source>
</evidence>
<feature type="region of interest" description="Disordered" evidence="1">
    <location>
        <begin position="37"/>
        <end position="225"/>
    </location>
</feature>
<feature type="domain" description="Peptidoglycan binding-like" evidence="3">
    <location>
        <begin position="314"/>
        <end position="373"/>
    </location>
</feature>
<dbReference type="Proteomes" id="UP000646776">
    <property type="component" value="Unassembled WGS sequence"/>
</dbReference>
<name>A0A918LYZ5_9ACTN</name>
<keyword evidence="5" id="KW-1185">Reference proteome</keyword>
<feature type="compositionally biased region" description="Low complexity" evidence="1">
    <location>
        <begin position="75"/>
        <end position="95"/>
    </location>
</feature>
<dbReference type="Gene3D" id="1.10.101.10">
    <property type="entry name" value="PGBD-like superfamily/PGBD"/>
    <property type="match status" value="1"/>
</dbReference>